<dbReference type="PRINTS" id="PR00032">
    <property type="entry name" value="HTHARAC"/>
</dbReference>
<dbReference type="PROSITE" id="PS01124">
    <property type="entry name" value="HTH_ARAC_FAMILY_2"/>
    <property type="match status" value="1"/>
</dbReference>
<dbReference type="InterPro" id="IPR020449">
    <property type="entry name" value="Tscrpt_reg_AraC-type_HTH"/>
</dbReference>
<comment type="caution">
    <text evidence="5">The sequence shown here is derived from an EMBL/GenBank/DDBJ whole genome shotgun (WGS) entry which is preliminary data.</text>
</comment>
<protein>
    <submittedName>
        <fullName evidence="5">AraC family transcriptional regulator</fullName>
    </submittedName>
</protein>
<evidence type="ECO:0000259" key="4">
    <source>
        <dbReference type="PROSITE" id="PS01124"/>
    </source>
</evidence>
<organism evidence="5 6">
    <name type="scientific">Paenibacillus baimaensis</name>
    <dbReference type="NCBI Taxonomy" id="2982185"/>
    <lineage>
        <taxon>Bacteria</taxon>
        <taxon>Bacillati</taxon>
        <taxon>Bacillota</taxon>
        <taxon>Bacilli</taxon>
        <taxon>Bacillales</taxon>
        <taxon>Paenibacillaceae</taxon>
        <taxon>Paenibacillus</taxon>
    </lineage>
</organism>
<dbReference type="Pfam" id="PF02311">
    <property type="entry name" value="AraC_binding"/>
    <property type="match status" value="1"/>
</dbReference>
<dbReference type="InterPro" id="IPR018060">
    <property type="entry name" value="HTH_AraC"/>
</dbReference>
<gene>
    <name evidence="5" type="ORF">OB236_39465</name>
</gene>
<dbReference type="RefSeq" id="WP_262688924.1">
    <property type="nucleotide sequence ID" value="NZ_JAOQIO010000125.1"/>
</dbReference>
<accession>A0ABT2UUA1</accession>
<evidence type="ECO:0000313" key="6">
    <source>
        <dbReference type="Proteomes" id="UP001652445"/>
    </source>
</evidence>
<dbReference type="InterPro" id="IPR009057">
    <property type="entry name" value="Homeodomain-like_sf"/>
</dbReference>
<evidence type="ECO:0000313" key="5">
    <source>
        <dbReference type="EMBL" id="MCU6798224.1"/>
    </source>
</evidence>
<dbReference type="InterPro" id="IPR014710">
    <property type="entry name" value="RmlC-like_jellyroll"/>
</dbReference>
<dbReference type="InterPro" id="IPR011051">
    <property type="entry name" value="RmlC_Cupin_sf"/>
</dbReference>
<dbReference type="Proteomes" id="UP001652445">
    <property type="component" value="Unassembled WGS sequence"/>
</dbReference>
<feature type="domain" description="HTH araC/xylS-type" evidence="4">
    <location>
        <begin position="194"/>
        <end position="292"/>
    </location>
</feature>
<dbReference type="SMART" id="SM00342">
    <property type="entry name" value="HTH_ARAC"/>
    <property type="match status" value="1"/>
</dbReference>
<evidence type="ECO:0000256" key="2">
    <source>
        <dbReference type="ARBA" id="ARBA00023125"/>
    </source>
</evidence>
<keyword evidence="3" id="KW-0804">Transcription</keyword>
<keyword evidence="6" id="KW-1185">Reference proteome</keyword>
<dbReference type="PANTHER" id="PTHR43280:SF2">
    <property type="entry name" value="HTH-TYPE TRANSCRIPTIONAL REGULATOR EXSA"/>
    <property type="match status" value="1"/>
</dbReference>
<reference evidence="5 6" key="1">
    <citation type="submission" date="2022-09" db="EMBL/GenBank/DDBJ databases">
        <authorList>
            <person name="Han X.L."/>
            <person name="Wang Q."/>
            <person name="Lu T."/>
        </authorList>
    </citation>
    <scope>NUCLEOTIDE SEQUENCE [LARGE SCALE GENOMIC DNA]</scope>
    <source>
        <strain evidence="5 6">WQ 127069</strain>
    </source>
</reference>
<dbReference type="Gene3D" id="1.10.10.60">
    <property type="entry name" value="Homeodomain-like"/>
    <property type="match status" value="2"/>
</dbReference>
<dbReference type="PANTHER" id="PTHR43280">
    <property type="entry name" value="ARAC-FAMILY TRANSCRIPTIONAL REGULATOR"/>
    <property type="match status" value="1"/>
</dbReference>
<evidence type="ECO:0000256" key="3">
    <source>
        <dbReference type="ARBA" id="ARBA00023163"/>
    </source>
</evidence>
<dbReference type="PROSITE" id="PS00041">
    <property type="entry name" value="HTH_ARAC_FAMILY_1"/>
    <property type="match status" value="1"/>
</dbReference>
<dbReference type="SUPFAM" id="SSF46689">
    <property type="entry name" value="Homeodomain-like"/>
    <property type="match status" value="1"/>
</dbReference>
<dbReference type="CDD" id="cd02208">
    <property type="entry name" value="cupin_RmlC-like"/>
    <property type="match status" value="1"/>
</dbReference>
<evidence type="ECO:0000256" key="1">
    <source>
        <dbReference type="ARBA" id="ARBA00023015"/>
    </source>
</evidence>
<dbReference type="InterPro" id="IPR018062">
    <property type="entry name" value="HTH_AraC-typ_CS"/>
</dbReference>
<dbReference type="Gene3D" id="2.60.120.10">
    <property type="entry name" value="Jelly Rolls"/>
    <property type="match status" value="1"/>
</dbReference>
<keyword evidence="2" id="KW-0238">DNA-binding</keyword>
<name>A0ABT2UUA1_9BACL</name>
<dbReference type="SUPFAM" id="SSF51182">
    <property type="entry name" value="RmlC-like cupins"/>
    <property type="match status" value="1"/>
</dbReference>
<proteinExistence type="predicted"/>
<keyword evidence="1" id="KW-0805">Transcription regulation</keyword>
<dbReference type="EMBL" id="JAOQIO010000125">
    <property type="protein sequence ID" value="MCU6798224.1"/>
    <property type="molecule type" value="Genomic_DNA"/>
</dbReference>
<dbReference type="InterPro" id="IPR003313">
    <property type="entry name" value="AraC-bd"/>
</dbReference>
<sequence length="292" mass="34443">MYYSLSRLSALDVKWADLFDANQESFQEFHHNPYYELILVADGTVYLQAGEEKLTLHAGDSLLLMPWEQHRGWQPNERQGHFFWVQFASTPDITELDYNRAPQLKIVHAPPGQTSTSQQHFEEALVLPRRFQTRNRYKLLSCFEELVQLLIKPKGYFRFQATLLLGEILFILTSEFLEQSHTDSAFPSSYTTFRKLLSHINNNYETDITKEALEQMTDRKYEYLCQIFKRYTGTTMVHYMHQLKIQQAKHLLLHTAQSVQEIGQSVGYVDPFYFSRIFKRVEGISPQHFRQK</sequence>
<dbReference type="Pfam" id="PF12833">
    <property type="entry name" value="HTH_18"/>
    <property type="match status" value="1"/>
</dbReference>